<comment type="subcellular location">
    <subcellularLocation>
        <location evidence="1">Nucleus</location>
    </subcellularLocation>
</comment>
<evidence type="ECO:0008006" key="9">
    <source>
        <dbReference type="Google" id="ProtNLM"/>
    </source>
</evidence>
<evidence type="ECO:0000313" key="8">
    <source>
        <dbReference type="Proteomes" id="UP000015101"/>
    </source>
</evidence>
<dbReference type="OMA" id="PMTKFKL"/>
<dbReference type="FunFam" id="2.130.10.10:FF:000118">
    <property type="entry name" value="Cleavage and polyadenylation specificity factor subunit 1"/>
    <property type="match status" value="1"/>
</dbReference>
<proteinExistence type="predicted"/>
<dbReference type="InterPro" id="IPR004871">
    <property type="entry name" value="RSE1/DDB1/CPSF1_C"/>
</dbReference>
<dbReference type="GO" id="GO:0005634">
    <property type="term" value="C:nucleus"/>
    <property type="evidence" value="ECO:0000318"/>
    <property type="project" value="GO_Central"/>
</dbReference>
<dbReference type="InterPro" id="IPR018846">
    <property type="entry name" value="Beta-prop_RSE1/DDB1/CPSF1_1st"/>
</dbReference>
<evidence type="ECO:0000313" key="7">
    <source>
        <dbReference type="EnsemblMetazoa" id="HelroP103603"/>
    </source>
</evidence>
<evidence type="ECO:0000256" key="1">
    <source>
        <dbReference type="ARBA" id="ARBA00004123"/>
    </source>
</evidence>
<dbReference type="EnsemblMetazoa" id="HelroT103603">
    <property type="protein sequence ID" value="HelroP103603"/>
    <property type="gene ID" value="HelroG103603"/>
</dbReference>
<name>T1EDG6_HELRO</name>
<dbReference type="Pfam" id="PF23726">
    <property type="entry name" value="Beta-prop_RSE1_2nd"/>
    <property type="match status" value="1"/>
</dbReference>
<dbReference type="Pfam" id="PF10433">
    <property type="entry name" value="Beta-prop_RSE1_1st"/>
    <property type="match status" value="1"/>
</dbReference>
<evidence type="ECO:0000256" key="2">
    <source>
        <dbReference type="ARBA" id="ARBA00023242"/>
    </source>
</evidence>
<dbReference type="GO" id="GO:0003676">
    <property type="term" value="F:nucleic acid binding"/>
    <property type="evidence" value="ECO:0007669"/>
    <property type="project" value="InterPro"/>
</dbReference>
<gene>
    <name evidence="7" type="primary">20194618</name>
    <name evidence="6" type="ORF">HELRODRAFT_103603</name>
</gene>
<dbReference type="EMBL" id="AMQM01007488">
    <property type="status" value="NOT_ANNOTATED_CDS"/>
    <property type="molecule type" value="Genomic_DNA"/>
</dbReference>
<reference evidence="6 8" key="2">
    <citation type="journal article" date="2013" name="Nature">
        <title>Insights into bilaterian evolution from three spiralian genomes.</title>
        <authorList>
            <person name="Simakov O."/>
            <person name="Marletaz F."/>
            <person name="Cho S.J."/>
            <person name="Edsinger-Gonzales E."/>
            <person name="Havlak P."/>
            <person name="Hellsten U."/>
            <person name="Kuo D.H."/>
            <person name="Larsson T."/>
            <person name="Lv J."/>
            <person name="Arendt D."/>
            <person name="Savage R."/>
            <person name="Osoegawa K."/>
            <person name="de Jong P."/>
            <person name="Grimwood J."/>
            <person name="Chapman J.A."/>
            <person name="Shapiro H."/>
            <person name="Aerts A."/>
            <person name="Otillar R.P."/>
            <person name="Terry A.Y."/>
            <person name="Boore J.L."/>
            <person name="Grigoriev I.V."/>
            <person name="Lindberg D.R."/>
            <person name="Seaver E.C."/>
            <person name="Weisblat D.A."/>
            <person name="Putnam N.H."/>
            <person name="Rokhsar D.S."/>
        </authorList>
    </citation>
    <scope>NUCLEOTIDE SEQUENCE</scope>
</reference>
<dbReference type="RefSeq" id="XP_009028677.1">
    <property type="nucleotide sequence ID" value="XM_009030429.1"/>
</dbReference>
<feature type="domain" description="RSE1/DDB1/CPSF1 second beta-propeller" evidence="5">
    <location>
        <begin position="495"/>
        <end position="921"/>
    </location>
</feature>
<dbReference type="OrthoDB" id="6109at2759"/>
<reference evidence="7" key="3">
    <citation type="submission" date="2015-06" db="UniProtKB">
        <authorList>
            <consortium name="EnsemblMetazoa"/>
        </authorList>
    </citation>
    <scope>IDENTIFICATION</scope>
</reference>
<dbReference type="EMBL" id="KB097628">
    <property type="protein sequence ID" value="ESN93223.1"/>
    <property type="molecule type" value="Genomic_DNA"/>
</dbReference>
<dbReference type="HOGENOM" id="CLU_002414_0_0_1"/>
<dbReference type="InParanoid" id="T1EDG6"/>
<sequence>MYSVHRQLHHSTVIKCAVECHFFNKHENNLVLAGIDELYVFRARKCDLGDSGVNTTVKLECLASYKLFGNILSLHCLKSENSCNDSLLIAFKEAKLSLVSYSEVENDLKTISLHCFESLLTQEGRQKHNYFVPLVRVDELNRCAVLLVHDTLLAVVPLRNANMLHDSASSYTIDLKKLDERVINVKDIDFLHGYYEPTLAILFEPLPTWAGRVAVRKDTCHMVALSINMEQRVSPIIWSVNNLPFDSSQLIPVQKPIGGVLVVAYNSLMYLNQSFPPFGVSLNSMTHFSTDFILKKQNINITLDCSRFCLLSADKFIISLKGGELFILSLLADGMNSVKGFHFNKAASSVLTSCICLYGGHYVFLGSRLGNSLLLKYSERLDDQVETGNHDSEVDKDFHDCPFLFFSSFLLPVIETLEMDMYGGDKTSTNKTFHYFFEVCDSLVNIGPCGHIVMGEVAFLSEEFYNAKEPNVELVTTSGCNKNGAITVLQKSIHPQLVTTFELPGCVNMWTAIGQRKNVDNEEFVNDLSHSILVISRRDSSMILKTGHEIMEIDNSDFITQTPTIYVGNMGNNQYIVQVSPTSVRLLCGVTSIQEIILEEDVSIVSCSVADPHLSLLSSQGMIIYFTLVTNDSSPAHFVRNTPTCLESYPATAICLFEDKSGLFNIDNIEISQKNDSEMKNFTKPNKMYVDEDELLYGEATNEQDNDVQMNDDLPHANLEHSSSSFWLFVCRKNGFLEILSVPSFKPHFGTSSLIVGERHIVDDLERGPTVDNDQLSGLVIDELLVVGMGYKQLRPHIMVIINQELMIYEVFKSAKIVNGCLNIRFKKVDHRPVVNFYNKINCEGAYKVTYLKKFENVSGLDGVFLSGQRPYWIFMTCRGILRMHPMYIDGPIICFTSFHNVNCPQGFLYFNFKNELRIAMLPSHLNYDSCWPFRKIPLRSTPYYLCYHLESKLYVVITSQSVPCQKLIRIVGDNEKEIETVEKDARFVYPNIEQFSLKLFSPLSWEMIPQCSHQFEEFERVTCMQLISFKSEGTACGLKGYIVCGTSYAFTEDIPCKGKIYIFDVIEVVPEPGAPLTKNKLKIEYQKEQKGGVSAIAGVQGLLATAIGQKIYIWQFKDGDLKGVAFIDTQMYAHSIIVIKSLLLVGDICKSVSLLRFQEEMKVLSLVSKDTNLREIYCLGFLVSNEQLNFIVSDSYKNLSVFSYMPQMKDSHGGQRLIQQADINIGSLVNSMVRIRCTKRKPNTENLHSTYYCTLDGGIGCILPLGEKIYRRLLMLNYFLSSCIHHYAGLDPRVYTSMKQDYRCLATSHKVILDEHLLLTFFSLTFQERHELAKKIGSSVEQIMADLVEFDHLTSHF</sequence>
<keyword evidence="8" id="KW-1185">Reference proteome</keyword>
<dbReference type="Gene3D" id="2.130.10.10">
    <property type="entry name" value="YVTN repeat-like/Quinoprotein amine dehydrogenase"/>
    <property type="match status" value="2"/>
</dbReference>
<accession>T1EDG6</accession>
<dbReference type="GeneID" id="20194618"/>
<organism evidence="7 8">
    <name type="scientific">Helobdella robusta</name>
    <name type="common">Californian leech</name>
    <dbReference type="NCBI Taxonomy" id="6412"/>
    <lineage>
        <taxon>Eukaryota</taxon>
        <taxon>Metazoa</taxon>
        <taxon>Spiralia</taxon>
        <taxon>Lophotrochozoa</taxon>
        <taxon>Annelida</taxon>
        <taxon>Clitellata</taxon>
        <taxon>Hirudinea</taxon>
        <taxon>Rhynchobdellida</taxon>
        <taxon>Glossiphoniidae</taxon>
        <taxon>Helobdella</taxon>
    </lineage>
</organism>
<dbReference type="KEGG" id="hro:HELRODRAFT_103603"/>
<evidence type="ECO:0000313" key="6">
    <source>
        <dbReference type="EMBL" id="ESN93223.1"/>
    </source>
</evidence>
<dbReference type="InterPro" id="IPR050358">
    <property type="entry name" value="RSE1/DDB1/CFT1"/>
</dbReference>
<feature type="domain" description="RSE1/DDB1/CPSF1 first beta-propeller" evidence="4">
    <location>
        <begin position="13"/>
        <end position="380"/>
    </location>
</feature>
<dbReference type="FunFam" id="2.130.10.10:FF:000100">
    <property type="entry name" value="Cleavage and polyadenylation specificity factor subunit 1"/>
    <property type="match status" value="1"/>
</dbReference>
<evidence type="ECO:0000259" key="3">
    <source>
        <dbReference type="Pfam" id="PF03178"/>
    </source>
</evidence>
<feature type="domain" description="RSE1/DDB1/CPSF1 C-terminal" evidence="3">
    <location>
        <begin position="995"/>
        <end position="1323"/>
    </location>
</feature>
<dbReference type="eggNOG" id="KOG1896">
    <property type="taxonomic scope" value="Eukaryota"/>
</dbReference>
<dbReference type="Pfam" id="PF03178">
    <property type="entry name" value="CPSF_A"/>
    <property type="match status" value="1"/>
</dbReference>
<protein>
    <recommendedName>
        <fullName evidence="9">Cleavage/polyadenylation specificity factor A subunit C-terminal domain-containing protein</fullName>
    </recommendedName>
</protein>
<dbReference type="STRING" id="6412.T1EDG6"/>
<dbReference type="Proteomes" id="UP000015101">
    <property type="component" value="Unassembled WGS sequence"/>
</dbReference>
<reference evidence="8" key="1">
    <citation type="submission" date="2012-12" db="EMBL/GenBank/DDBJ databases">
        <authorList>
            <person name="Hellsten U."/>
            <person name="Grimwood J."/>
            <person name="Chapman J.A."/>
            <person name="Shapiro H."/>
            <person name="Aerts A."/>
            <person name="Otillar R.P."/>
            <person name="Terry A.Y."/>
            <person name="Boore J.L."/>
            <person name="Simakov O."/>
            <person name="Marletaz F."/>
            <person name="Cho S.-J."/>
            <person name="Edsinger-Gonzales E."/>
            <person name="Havlak P."/>
            <person name="Kuo D.-H."/>
            <person name="Larsson T."/>
            <person name="Lv J."/>
            <person name="Arendt D."/>
            <person name="Savage R."/>
            <person name="Osoegawa K."/>
            <person name="de Jong P."/>
            <person name="Lindberg D.R."/>
            <person name="Seaver E.C."/>
            <person name="Weisblat D.A."/>
            <person name="Putnam N.H."/>
            <person name="Grigoriev I.V."/>
            <person name="Rokhsar D.S."/>
        </authorList>
    </citation>
    <scope>NUCLEOTIDE SEQUENCE</scope>
</reference>
<dbReference type="InterPro" id="IPR015943">
    <property type="entry name" value="WD40/YVTN_repeat-like_dom_sf"/>
</dbReference>
<evidence type="ECO:0000259" key="4">
    <source>
        <dbReference type="Pfam" id="PF10433"/>
    </source>
</evidence>
<dbReference type="GO" id="GO:0005847">
    <property type="term" value="C:mRNA cleavage and polyadenylation specificity factor complex"/>
    <property type="evidence" value="ECO:0000318"/>
    <property type="project" value="GO_Central"/>
</dbReference>
<dbReference type="PANTHER" id="PTHR10644">
    <property type="entry name" value="DNA REPAIR/RNA PROCESSING CPSF FAMILY"/>
    <property type="match status" value="1"/>
</dbReference>
<dbReference type="CTD" id="20194618"/>
<dbReference type="FunCoup" id="T1EDG6">
    <property type="interactions" value="1840"/>
</dbReference>
<dbReference type="InterPro" id="IPR058543">
    <property type="entry name" value="Beta-prop_RSE1/DDB1/CPSF1_2nd"/>
</dbReference>
<evidence type="ECO:0000259" key="5">
    <source>
        <dbReference type="Pfam" id="PF23726"/>
    </source>
</evidence>
<keyword evidence="2" id="KW-0539">Nucleus</keyword>